<evidence type="ECO:0000313" key="7">
    <source>
        <dbReference type="EMBL" id="KAJ9610664.1"/>
    </source>
</evidence>
<dbReference type="PANTHER" id="PTHR47424">
    <property type="entry name" value="REGULATORY PROTEIN GAL4"/>
    <property type="match status" value="1"/>
</dbReference>
<dbReference type="CDD" id="cd00067">
    <property type="entry name" value="GAL4"/>
    <property type="match status" value="1"/>
</dbReference>
<comment type="caution">
    <text evidence="7">The sequence shown here is derived from an EMBL/GenBank/DDBJ whole genome shotgun (WGS) entry which is preliminary data.</text>
</comment>
<dbReference type="InterPro" id="IPR051127">
    <property type="entry name" value="Fungal_SecMet_Regulators"/>
</dbReference>
<sequence length="691" mass="75875">MPRPKPLERRRCQKACEICKRKKEKCDGLAPCSLCKKRRIEERCVYVGGRSSVHAQASPRVRVQSNDIQIRSSSIQDTLEQTWLSPTGDDGEGSETPVGAVEAPVPKDARLVTDATGQYVYLGDSASPSFLHNVRLIVATAMGPCDFTTDSNQHRIVEAGPEPDDFSPHWPQSLGPIEAIELALQYRIAVSGALDLFDHQALDQSIQKFAKDPARSCWPNAASLYLVLALGAQARAANQLDDMVGQTCFVLGRDLAMAGLKATPDIFMVQACCMIAWYLLTASRRSIATMYLGLAAQAAYSIGIHRQEANATFRDEDRKVRERVWKTLRVCDIFLSATMGRPSTTSHVACNVDLDASANIHKNGAESISERHRKWTVDFSETSKADSLSASADRGVDPAIFFGSSTLLMAYHYSIILLTRPFLTLHVKTCVDQRSSQMPARRDHMDVMTYSDACVSSALKMIDLAHEFASKPLSPNRSPLQLNSTFISALSLGLAYFGNYKSTEWPLEAALTKATTILKRLGSHSLQAARHSEIIGKLWDAAKRYELFYKDNTMRIRNQRVSKMFGDISVGKDSGVRPAFLNSDTATANGGMVTENSSHPRFDQPGFLVGSDMEAFGAMGAGRDHLAQPAPSVPGPDASIESSTKCYLYSDPGGQPDFFADTTPTDLIDFTFHDQAPLFYLPSDDWAQGQS</sequence>
<keyword evidence="3" id="KW-0238">DNA-binding</keyword>
<keyword evidence="2" id="KW-0805">Transcription regulation</keyword>
<dbReference type="GO" id="GO:0008270">
    <property type="term" value="F:zinc ion binding"/>
    <property type="evidence" value="ECO:0007669"/>
    <property type="project" value="InterPro"/>
</dbReference>
<dbReference type="GO" id="GO:0000981">
    <property type="term" value="F:DNA-binding transcription factor activity, RNA polymerase II-specific"/>
    <property type="evidence" value="ECO:0007669"/>
    <property type="project" value="InterPro"/>
</dbReference>
<dbReference type="PROSITE" id="PS50048">
    <property type="entry name" value="ZN2_CY6_FUNGAL_2"/>
    <property type="match status" value="1"/>
</dbReference>
<dbReference type="Gene3D" id="4.10.240.10">
    <property type="entry name" value="Zn(2)-C6 fungal-type DNA-binding domain"/>
    <property type="match status" value="1"/>
</dbReference>
<evidence type="ECO:0000256" key="4">
    <source>
        <dbReference type="ARBA" id="ARBA00023163"/>
    </source>
</evidence>
<name>A0AA39CIX7_9EURO</name>
<dbReference type="Pfam" id="PF04082">
    <property type="entry name" value="Fungal_trans"/>
    <property type="match status" value="1"/>
</dbReference>
<dbReference type="PROSITE" id="PS00463">
    <property type="entry name" value="ZN2_CY6_FUNGAL_1"/>
    <property type="match status" value="1"/>
</dbReference>
<evidence type="ECO:0000256" key="3">
    <source>
        <dbReference type="ARBA" id="ARBA00023125"/>
    </source>
</evidence>
<dbReference type="CDD" id="cd12148">
    <property type="entry name" value="fungal_TF_MHR"/>
    <property type="match status" value="1"/>
</dbReference>
<gene>
    <name evidence="7" type="ORF">H2200_005441</name>
</gene>
<dbReference type="SMART" id="SM00906">
    <property type="entry name" value="Fungal_trans"/>
    <property type="match status" value="1"/>
</dbReference>
<evidence type="ECO:0000256" key="1">
    <source>
        <dbReference type="ARBA" id="ARBA00022723"/>
    </source>
</evidence>
<accession>A0AA39CIX7</accession>
<dbReference type="GO" id="GO:0005634">
    <property type="term" value="C:nucleus"/>
    <property type="evidence" value="ECO:0007669"/>
    <property type="project" value="TreeGrafter"/>
</dbReference>
<dbReference type="AlphaFoldDB" id="A0AA39CIX7"/>
<dbReference type="GO" id="GO:0000435">
    <property type="term" value="P:positive regulation of transcription from RNA polymerase II promoter by galactose"/>
    <property type="evidence" value="ECO:0007669"/>
    <property type="project" value="TreeGrafter"/>
</dbReference>
<feature type="domain" description="Zn(2)-C6 fungal-type" evidence="6">
    <location>
        <begin position="15"/>
        <end position="46"/>
    </location>
</feature>
<evidence type="ECO:0000256" key="5">
    <source>
        <dbReference type="ARBA" id="ARBA00023242"/>
    </source>
</evidence>
<dbReference type="GO" id="GO:0006351">
    <property type="term" value="P:DNA-templated transcription"/>
    <property type="evidence" value="ECO:0007669"/>
    <property type="project" value="InterPro"/>
</dbReference>
<evidence type="ECO:0000313" key="8">
    <source>
        <dbReference type="Proteomes" id="UP001172673"/>
    </source>
</evidence>
<keyword evidence="5" id="KW-0539">Nucleus</keyword>
<reference evidence="7" key="1">
    <citation type="submission" date="2022-10" db="EMBL/GenBank/DDBJ databases">
        <title>Culturing micro-colonial fungi from biological soil crusts in the Mojave desert and describing Neophaeococcomyces mojavensis, and introducing the new genera and species Taxawa tesnikishii.</title>
        <authorList>
            <person name="Kurbessoian T."/>
            <person name="Stajich J.E."/>
        </authorList>
    </citation>
    <scope>NUCLEOTIDE SEQUENCE</scope>
    <source>
        <strain evidence="7">TK_41</strain>
    </source>
</reference>
<keyword evidence="8" id="KW-1185">Reference proteome</keyword>
<organism evidence="7 8">
    <name type="scientific">Cladophialophora chaetospira</name>
    <dbReference type="NCBI Taxonomy" id="386627"/>
    <lineage>
        <taxon>Eukaryota</taxon>
        <taxon>Fungi</taxon>
        <taxon>Dikarya</taxon>
        <taxon>Ascomycota</taxon>
        <taxon>Pezizomycotina</taxon>
        <taxon>Eurotiomycetes</taxon>
        <taxon>Chaetothyriomycetidae</taxon>
        <taxon>Chaetothyriales</taxon>
        <taxon>Herpotrichiellaceae</taxon>
        <taxon>Cladophialophora</taxon>
    </lineage>
</organism>
<dbReference type="Proteomes" id="UP001172673">
    <property type="component" value="Unassembled WGS sequence"/>
</dbReference>
<dbReference type="InterPro" id="IPR036864">
    <property type="entry name" value="Zn2-C6_fun-type_DNA-bd_sf"/>
</dbReference>
<proteinExistence type="predicted"/>
<dbReference type="PANTHER" id="PTHR47424:SF9">
    <property type="entry name" value="TAH-2"/>
    <property type="match status" value="1"/>
</dbReference>
<protein>
    <recommendedName>
        <fullName evidence="6">Zn(2)-C6 fungal-type domain-containing protein</fullName>
    </recommendedName>
</protein>
<dbReference type="SUPFAM" id="SSF57701">
    <property type="entry name" value="Zn2/Cys6 DNA-binding domain"/>
    <property type="match status" value="1"/>
</dbReference>
<dbReference type="GO" id="GO:0000978">
    <property type="term" value="F:RNA polymerase II cis-regulatory region sequence-specific DNA binding"/>
    <property type="evidence" value="ECO:0007669"/>
    <property type="project" value="TreeGrafter"/>
</dbReference>
<evidence type="ECO:0000256" key="2">
    <source>
        <dbReference type="ARBA" id="ARBA00023015"/>
    </source>
</evidence>
<dbReference type="EMBL" id="JAPDRK010000007">
    <property type="protein sequence ID" value="KAJ9610664.1"/>
    <property type="molecule type" value="Genomic_DNA"/>
</dbReference>
<keyword evidence="1" id="KW-0479">Metal-binding</keyword>
<dbReference type="InterPro" id="IPR007219">
    <property type="entry name" value="XnlR_reg_dom"/>
</dbReference>
<dbReference type="Pfam" id="PF00172">
    <property type="entry name" value="Zn_clus"/>
    <property type="match status" value="1"/>
</dbReference>
<keyword evidence="4" id="KW-0804">Transcription</keyword>
<dbReference type="InterPro" id="IPR001138">
    <property type="entry name" value="Zn2Cys6_DnaBD"/>
</dbReference>
<evidence type="ECO:0000259" key="6">
    <source>
        <dbReference type="PROSITE" id="PS50048"/>
    </source>
</evidence>